<evidence type="ECO:0000259" key="2">
    <source>
        <dbReference type="Pfam" id="PF07760"/>
    </source>
</evidence>
<protein>
    <recommendedName>
        <fullName evidence="2">DUF1616 domain-containing protein</fullName>
    </recommendedName>
</protein>
<evidence type="ECO:0000313" key="5">
    <source>
        <dbReference type="Proteomes" id="UP000011555"/>
    </source>
</evidence>
<dbReference type="AlphaFoldDB" id="M0LEL6"/>
<evidence type="ECO:0000313" key="3">
    <source>
        <dbReference type="EMBL" id="APW99314.1"/>
    </source>
</evidence>
<dbReference type="InterPro" id="IPR011674">
    <property type="entry name" value="DUF1616"/>
</dbReference>
<reference evidence="3" key="3">
    <citation type="submission" date="2017-01" db="EMBL/GenBank/DDBJ databases">
        <authorList>
            <person name="Mah S.A."/>
            <person name="Swanson W.J."/>
            <person name="Moy G.W."/>
            <person name="Vacquier V.D."/>
        </authorList>
    </citation>
    <scope>NUCLEOTIDE SEQUENCE</scope>
    <source>
        <strain evidence="3">AJ5</strain>
    </source>
</reference>
<feature type="transmembrane region" description="Helical" evidence="1">
    <location>
        <begin position="20"/>
        <end position="43"/>
    </location>
</feature>
<keyword evidence="1" id="KW-0472">Membrane</keyword>
<dbReference type="Proteomes" id="UP000186547">
    <property type="component" value="Chromosome"/>
</dbReference>
<keyword evidence="1" id="KW-1133">Transmembrane helix</keyword>
<feature type="transmembrane region" description="Helical" evidence="1">
    <location>
        <begin position="135"/>
        <end position="153"/>
    </location>
</feature>
<dbReference type="STRING" id="358396.CHINAEXTREME_16720"/>
<dbReference type="KEGG" id="hlc:CHINAEXTREME16720"/>
<keyword evidence="5" id="KW-1185">Reference proteome</keyword>
<dbReference type="EMBL" id="AOLZ01000056">
    <property type="protein sequence ID" value="EMA30889.1"/>
    <property type="molecule type" value="Genomic_DNA"/>
</dbReference>
<dbReference type="RefSeq" id="WP_007142967.1">
    <property type="nucleotide sequence ID" value="NZ_AOLZ01000056.1"/>
</dbReference>
<reference evidence="3 6" key="1">
    <citation type="journal article" date="2011" name="J. Bacteriol.">
        <title>Genome sequence of Halobiforma lacisalsi AJ5, an extremely halophilic archaeon which harbors a bop gene.</title>
        <authorList>
            <person name="Jiang X."/>
            <person name="Wang S."/>
            <person name="Cheng H."/>
            <person name="Huo Y."/>
            <person name="Zhang X."/>
            <person name="Zhu X."/>
            <person name="Han X."/>
            <person name="Ni P."/>
            <person name="Wu M."/>
        </authorList>
    </citation>
    <scope>NUCLEOTIDE SEQUENCE [LARGE SCALE GENOMIC DNA]</scope>
    <source>
        <strain evidence="3 6">AJ5</strain>
    </source>
</reference>
<dbReference type="PATRIC" id="fig|358396.7.peg.3323"/>
<gene>
    <name evidence="4" type="ORF">C445_16331</name>
    <name evidence="3" type="ORF">CHINAEXTREME_16720</name>
</gene>
<dbReference type="EMBL" id="CP019285">
    <property type="protein sequence ID" value="APW99314.1"/>
    <property type="molecule type" value="Genomic_DNA"/>
</dbReference>
<feature type="transmembrane region" description="Helical" evidence="1">
    <location>
        <begin position="106"/>
        <end position="129"/>
    </location>
</feature>
<organism evidence="4 5">
    <name type="scientific">Natronobacterium lacisalsi AJ5</name>
    <dbReference type="NCBI Taxonomy" id="358396"/>
    <lineage>
        <taxon>Archaea</taxon>
        <taxon>Methanobacteriati</taxon>
        <taxon>Methanobacteriota</taxon>
        <taxon>Stenosarchaea group</taxon>
        <taxon>Halobacteria</taxon>
        <taxon>Halobacteriales</taxon>
        <taxon>Natrialbaceae</taxon>
        <taxon>Natronobacterium</taxon>
    </lineage>
</organism>
<feature type="transmembrane region" description="Helical" evidence="1">
    <location>
        <begin position="189"/>
        <end position="210"/>
    </location>
</feature>
<sequence length="349" mass="37100">MKERLIRTVRPLGVGRRPFAGVPTDLVGLTGFALAAATLLAVVDVSSPVLRAAVGAPLLFLAPGYAVVSTLFPRARGAGVDTGTDTDGGDGSLIGQTESPTDAERAALAFGLSFAVLPLLGLGIAALSWRFETTTIVGTVTGFVLVTTAFAAIRRIRVSPRDRYCLGLDGKLRRLRAAIFGSRSLTATAINLVLVVSVLLALTSVGYGLAAPQDGERYTDLRLLTEDESGEYVVGDHADSVEPGESIPVTIAVENQEGESMEYTVVVQEQWVDGDGTVLERNELRRVDYSVADGATARGDREVTPEAEAGEVRIAVMLFAGDVPEDPTTDDAYRHAHFWVEIEDDPEVE</sequence>
<dbReference type="eggNOG" id="arCOG02884">
    <property type="taxonomic scope" value="Archaea"/>
</dbReference>
<name>M0LEL6_NATLA</name>
<reference evidence="4 5" key="2">
    <citation type="journal article" date="2014" name="PLoS Genet.">
        <title>Phylogenetically driven sequencing of extremely halophilic archaea reveals strategies for static and dynamic osmo-response.</title>
        <authorList>
            <person name="Becker E.A."/>
            <person name="Seitzer P.M."/>
            <person name="Tritt A."/>
            <person name="Larsen D."/>
            <person name="Krusor M."/>
            <person name="Yao A.I."/>
            <person name="Wu D."/>
            <person name="Madern D."/>
            <person name="Eisen J.A."/>
            <person name="Darling A.E."/>
            <person name="Facciotti M.T."/>
        </authorList>
    </citation>
    <scope>NUCLEOTIDE SEQUENCE [LARGE SCALE GENOMIC DNA]</scope>
    <source>
        <strain evidence="4 5">AJ5</strain>
    </source>
</reference>
<evidence type="ECO:0000313" key="6">
    <source>
        <dbReference type="Proteomes" id="UP000186547"/>
    </source>
</evidence>
<accession>M0LEL6</accession>
<dbReference type="Pfam" id="PF07760">
    <property type="entry name" value="DUF1616"/>
    <property type="match status" value="1"/>
</dbReference>
<feature type="domain" description="DUF1616" evidence="2">
    <location>
        <begin position="31"/>
        <end position="341"/>
    </location>
</feature>
<dbReference type="GeneID" id="30922802"/>
<evidence type="ECO:0000313" key="4">
    <source>
        <dbReference type="EMBL" id="EMA30889.1"/>
    </source>
</evidence>
<keyword evidence="1" id="KW-0812">Transmembrane</keyword>
<proteinExistence type="predicted"/>
<evidence type="ECO:0000256" key="1">
    <source>
        <dbReference type="SAM" id="Phobius"/>
    </source>
</evidence>
<dbReference type="Proteomes" id="UP000011555">
    <property type="component" value="Unassembled WGS sequence"/>
</dbReference>
<feature type="transmembrane region" description="Helical" evidence="1">
    <location>
        <begin position="49"/>
        <end position="68"/>
    </location>
</feature>